<evidence type="ECO:0000259" key="5">
    <source>
        <dbReference type="PROSITE" id="PS50893"/>
    </source>
</evidence>
<keyword evidence="4 6" id="KW-0067">ATP-binding</keyword>
<dbReference type="AlphaFoldDB" id="A0AAQ3LCK3"/>
<dbReference type="GO" id="GO:0016887">
    <property type="term" value="F:ATP hydrolysis activity"/>
    <property type="evidence" value="ECO:0007669"/>
    <property type="project" value="InterPro"/>
</dbReference>
<evidence type="ECO:0000256" key="3">
    <source>
        <dbReference type="ARBA" id="ARBA00022741"/>
    </source>
</evidence>
<comment type="similarity">
    <text evidence="1">Belongs to the ABC transporter superfamily.</text>
</comment>
<protein>
    <submittedName>
        <fullName evidence="6">ATP-binding cassette domain-containing protein</fullName>
    </submittedName>
</protein>
<organism evidence="6 7">
    <name type="scientific">Rubellicoccus peritrichatus</name>
    <dbReference type="NCBI Taxonomy" id="3080537"/>
    <lineage>
        <taxon>Bacteria</taxon>
        <taxon>Pseudomonadati</taxon>
        <taxon>Verrucomicrobiota</taxon>
        <taxon>Opitutia</taxon>
        <taxon>Puniceicoccales</taxon>
        <taxon>Cerasicoccaceae</taxon>
        <taxon>Rubellicoccus</taxon>
    </lineage>
</organism>
<dbReference type="Proteomes" id="UP001304300">
    <property type="component" value="Chromosome"/>
</dbReference>
<keyword evidence="7" id="KW-1185">Reference proteome</keyword>
<evidence type="ECO:0000256" key="4">
    <source>
        <dbReference type="ARBA" id="ARBA00022840"/>
    </source>
</evidence>
<evidence type="ECO:0000313" key="7">
    <source>
        <dbReference type="Proteomes" id="UP001304300"/>
    </source>
</evidence>
<accession>A0AAQ3LCK3</accession>
<dbReference type="RefSeq" id="WP_317836135.1">
    <property type="nucleotide sequence ID" value="NZ_CP136920.1"/>
</dbReference>
<proteinExistence type="inferred from homology"/>
<evidence type="ECO:0000313" key="6">
    <source>
        <dbReference type="EMBL" id="WOO43574.1"/>
    </source>
</evidence>
<dbReference type="InterPro" id="IPR003439">
    <property type="entry name" value="ABC_transporter-like_ATP-bd"/>
</dbReference>
<evidence type="ECO:0000256" key="1">
    <source>
        <dbReference type="ARBA" id="ARBA00005417"/>
    </source>
</evidence>
<gene>
    <name evidence="6" type="ORF">RZN69_10790</name>
</gene>
<dbReference type="KEGG" id="puo:RZN69_10790"/>
<dbReference type="PANTHER" id="PTHR43335:SF4">
    <property type="entry name" value="ABC TRANSPORTER, ATP-BINDING PROTEIN"/>
    <property type="match status" value="1"/>
</dbReference>
<feature type="domain" description="ABC transporter" evidence="5">
    <location>
        <begin position="2"/>
        <end position="230"/>
    </location>
</feature>
<dbReference type="EMBL" id="CP136920">
    <property type="protein sequence ID" value="WOO43574.1"/>
    <property type="molecule type" value="Genomic_DNA"/>
</dbReference>
<dbReference type="CDD" id="cd03230">
    <property type="entry name" value="ABC_DR_subfamily_A"/>
    <property type="match status" value="1"/>
</dbReference>
<dbReference type="PANTHER" id="PTHR43335">
    <property type="entry name" value="ABC TRANSPORTER, ATP-BINDING PROTEIN"/>
    <property type="match status" value="1"/>
</dbReference>
<dbReference type="GO" id="GO:0005524">
    <property type="term" value="F:ATP binding"/>
    <property type="evidence" value="ECO:0007669"/>
    <property type="project" value="UniProtKB-KW"/>
</dbReference>
<name>A0AAQ3LCK3_9BACT</name>
<dbReference type="Gene3D" id="3.40.50.300">
    <property type="entry name" value="P-loop containing nucleotide triphosphate hydrolases"/>
    <property type="match status" value="1"/>
</dbReference>
<dbReference type="InterPro" id="IPR027417">
    <property type="entry name" value="P-loop_NTPase"/>
</dbReference>
<keyword evidence="2" id="KW-0813">Transport</keyword>
<dbReference type="PROSITE" id="PS50893">
    <property type="entry name" value="ABC_TRANSPORTER_2"/>
    <property type="match status" value="1"/>
</dbReference>
<keyword evidence="3" id="KW-0547">Nucleotide-binding</keyword>
<dbReference type="SMART" id="SM00382">
    <property type="entry name" value="AAA"/>
    <property type="match status" value="1"/>
</dbReference>
<evidence type="ECO:0000256" key="2">
    <source>
        <dbReference type="ARBA" id="ARBA00022448"/>
    </source>
</evidence>
<reference evidence="6 7" key="1">
    <citation type="submission" date="2023-10" db="EMBL/GenBank/DDBJ databases">
        <title>Rubellicoccus peritrichatus gen. nov., sp. nov., isolated from an algae of coral reef tank.</title>
        <authorList>
            <person name="Luo J."/>
        </authorList>
    </citation>
    <scope>NUCLEOTIDE SEQUENCE [LARGE SCALE GENOMIC DNA]</scope>
    <source>
        <strain evidence="6 7">CR14</strain>
    </source>
</reference>
<dbReference type="Pfam" id="PF00005">
    <property type="entry name" value="ABC_tran"/>
    <property type="match status" value="1"/>
</dbReference>
<dbReference type="SUPFAM" id="SSF52540">
    <property type="entry name" value="P-loop containing nucleoside triphosphate hydrolases"/>
    <property type="match status" value="1"/>
</dbReference>
<sequence length="303" mass="33811">MLSLNKLTKKYGQKTVVDSLNLELESGEILGFLGPNGAGKSTTMKMITGFLLPTSGSASINGFNAIDSPVELKRLIGYLPERGPLYEEMTILEFLKFSGGVRGLLKTELARGLERVLDACELSDVRHQVVGTLSKGYRQRVGMAQAIIHDPPCLILDEPTDGLDPNQKREMRRLIAGMSSKGIIVSTHILEEVEAVCNRVVILDKGRIVANETPESLMQFHEKYRVICLKANPDNLLEIKTFIEEKQYVARVVTDADGLNIYPDQKKDIEQALWQDLRQTSWGIHSLSPIVIRMDDVFESLTQ</sequence>
<dbReference type="InterPro" id="IPR003593">
    <property type="entry name" value="AAA+_ATPase"/>
</dbReference>